<gene>
    <name evidence="2" type="ORF">NDU88_006929</name>
</gene>
<reference evidence="2" key="1">
    <citation type="journal article" date="2022" name="bioRxiv">
        <title>Sequencing and chromosome-scale assembly of the giantPleurodeles waltlgenome.</title>
        <authorList>
            <person name="Brown T."/>
            <person name="Elewa A."/>
            <person name="Iarovenko S."/>
            <person name="Subramanian E."/>
            <person name="Araus A.J."/>
            <person name="Petzold A."/>
            <person name="Susuki M."/>
            <person name="Suzuki K.-i.T."/>
            <person name="Hayashi T."/>
            <person name="Toyoda A."/>
            <person name="Oliveira C."/>
            <person name="Osipova E."/>
            <person name="Leigh N.D."/>
            <person name="Simon A."/>
            <person name="Yun M.H."/>
        </authorList>
    </citation>
    <scope>NUCLEOTIDE SEQUENCE</scope>
    <source>
        <strain evidence="2">20211129_DDA</strain>
        <tissue evidence="2">Liver</tissue>
    </source>
</reference>
<comment type="caution">
    <text evidence="2">The sequence shown here is derived from an EMBL/GenBank/DDBJ whole genome shotgun (WGS) entry which is preliminary data.</text>
</comment>
<feature type="region of interest" description="Disordered" evidence="1">
    <location>
        <begin position="1"/>
        <end position="20"/>
    </location>
</feature>
<protein>
    <submittedName>
        <fullName evidence="2">Uncharacterized protein</fullName>
    </submittedName>
</protein>
<dbReference type="EMBL" id="JANPWB010000005">
    <property type="protein sequence ID" value="KAJ1190191.1"/>
    <property type="molecule type" value="Genomic_DNA"/>
</dbReference>
<proteinExistence type="predicted"/>
<evidence type="ECO:0000313" key="2">
    <source>
        <dbReference type="EMBL" id="KAJ1190191.1"/>
    </source>
</evidence>
<dbReference type="AlphaFoldDB" id="A0AAV7UNN7"/>
<keyword evidence="3" id="KW-1185">Reference proteome</keyword>
<organism evidence="2 3">
    <name type="scientific">Pleurodeles waltl</name>
    <name type="common">Iberian ribbed newt</name>
    <dbReference type="NCBI Taxonomy" id="8319"/>
    <lineage>
        <taxon>Eukaryota</taxon>
        <taxon>Metazoa</taxon>
        <taxon>Chordata</taxon>
        <taxon>Craniata</taxon>
        <taxon>Vertebrata</taxon>
        <taxon>Euteleostomi</taxon>
        <taxon>Amphibia</taxon>
        <taxon>Batrachia</taxon>
        <taxon>Caudata</taxon>
        <taxon>Salamandroidea</taxon>
        <taxon>Salamandridae</taxon>
        <taxon>Pleurodelinae</taxon>
        <taxon>Pleurodeles</taxon>
    </lineage>
</organism>
<dbReference type="Proteomes" id="UP001066276">
    <property type="component" value="Chromosome 3_1"/>
</dbReference>
<sequence length="99" mass="10768">MRRRRTPGGTIGSGQVDPEVLDTVVANQEGTNAEAGGVFKPRKNSPGRERFSPGGDVEYRLIQQKSGAEETTPERRRRSIESPTNPCDELEGRAGGKTE</sequence>
<evidence type="ECO:0000313" key="3">
    <source>
        <dbReference type="Proteomes" id="UP001066276"/>
    </source>
</evidence>
<feature type="region of interest" description="Disordered" evidence="1">
    <location>
        <begin position="28"/>
        <end position="99"/>
    </location>
</feature>
<name>A0AAV7UNN7_PLEWA</name>
<evidence type="ECO:0000256" key="1">
    <source>
        <dbReference type="SAM" id="MobiDB-lite"/>
    </source>
</evidence>
<accession>A0AAV7UNN7</accession>
<feature type="compositionally biased region" description="Basic and acidic residues" evidence="1">
    <location>
        <begin position="90"/>
        <end position="99"/>
    </location>
</feature>